<accession>A0A385SVE3</accession>
<keyword evidence="1" id="KW-0732">Signal</keyword>
<reference evidence="3" key="1">
    <citation type="submission" date="2018-09" db="EMBL/GenBank/DDBJ databases">
        <title>Chryseolinea sp. KIS68-18 isolated from soil.</title>
        <authorList>
            <person name="Weon H.-Y."/>
            <person name="Kwon S.-W."/>
            <person name="Lee S.A."/>
        </authorList>
    </citation>
    <scope>NUCLEOTIDE SEQUENCE [LARGE SCALE GENOMIC DNA]</scope>
    <source>
        <strain evidence="3">KIS68-18</strain>
    </source>
</reference>
<dbReference type="PROSITE" id="PS51257">
    <property type="entry name" value="PROKAR_LIPOPROTEIN"/>
    <property type="match status" value="1"/>
</dbReference>
<organism evidence="2 3">
    <name type="scientific">Chryseolinea soli</name>
    <dbReference type="NCBI Taxonomy" id="2321403"/>
    <lineage>
        <taxon>Bacteria</taxon>
        <taxon>Pseudomonadati</taxon>
        <taxon>Bacteroidota</taxon>
        <taxon>Cytophagia</taxon>
        <taxon>Cytophagales</taxon>
        <taxon>Fulvivirgaceae</taxon>
        <taxon>Chryseolinea</taxon>
    </lineage>
</organism>
<evidence type="ECO:0000313" key="2">
    <source>
        <dbReference type="EMBL" id="AYB35189.1"/>
    </source>
</evidence>
<name>A0A385SVE3_9BACT</name>
<dbReference type="EMBL" id="CP032382">
    <property type="protein sequence ID" value="AYB35189.1"/>
    <property type="molecule type" value="Genomic_DNA"/>
</dbReference>
<evidence type="ECO:0008006" key="4">
    <source>
        <dbReference type="Google" id="ProtNLM"/>
    </source>
</evidence>
<dbReference type="RefSeq" id="WP_119758440.1">
    <property type="nucleotide sequence ID" value="NZ_CP032382.1"/>
</dbReference>
<dbReference type="AlphaFoldDB" id="A0A385SVE3"/>
<proteinExistence type="predicted"/>
<gene>
    <name evidence="2" type="ORF">D4L85_33425</name>
</gene>
<evidence type="ECO:0000313" key="3">
    <source>
        <dbReference type="Proteomes" id="UP000266183"/>
    </source>
</evidence>
<sequence>MKNPLFFSCVLLFAVSCSSSSSDDDPGPIVSEENLPGDYVFTKDESIFEQDPSVARYSYIYTNKSAMFRDDILKTYPLSELVKEEHCLFTVAESQCDGAKKCYTIQLTDDPELFLSAGSSSNKEEVHLFIFHGEKITPVGSPSYYSPGDDSDEARFYFHKAEDVKGVRTYAIECVGMPGWYLSDSPPGFNYAANVMTLQKESNPEGAPKWQVRTVK</sequence>
<feature type="chain" id="PRO_5017357817" description="Lipoprotein" evidence="1">
    <location>
        <begin position="24"/>
        <end position="216"/>
    </location>
</feature>
<protein>
    <recommendedName>
        <fullName evidence="4">Lipoprotein</fullName>
    </recommendedName>
</protein>
<dbReference type="OrthoDB" id="9834861at2"/>
<evidence type="ECO:0000256" key="1">
    <source>
        <dbReference type="SAM" id="SignalP"/>
    </source>
</evidence>
<dbReference type="Proteomes" id="UP000266183">
    <property type="component" value="Chromosome"/>
</dbReference>
<keyword evidence="3" id="KW-1185">Reference proteome</keyword>
<feature type="signal peptide" evidence="1">
    <location>
        <begin position="1"/>
        <end position="23"/>
    </location>
</feature>
<dbReference type="KEGG" id="chk:D4L85_33425"/>